<reference evidence="12 13" key="1">
    <citation type="submission" date="2021-04" db="EMBL/GenBank/DDBJ databases">
        <authorList>
            <person name="Sun C."/>
        </authorList>
    </citation>
    <scope>NUCLEOTIDE SEQUENCE [LARGE SCALE GENOMIC DNA]</scope>
    <source>
        <strain evidence="12 13">A79</strain>
    </source>
</reference>
<keyword evidence="4" id="KW-1003">Cell membrane</keyword>
<gene>
    <name evidence="12" type="ORF">J9B83_14700</name>
</gene>
<dbReference type="InterPro" id="IPR010065">
    <property type="entry name" value="AA_ABC_transptr_permease_3TM"/>
</dbReference>
<feature type="domain" description="ABC transmembrane type-1" evidence="11">
    <location>
        <begin position="26"/>
        <end position="227"/>
    </location>
</feature>
<evidence type="ECO:0000259" key="11">
    <source>
        <dbReference type="PROSITE" id="PS50928"/>
    </source>
</evidence>
<dbReference type="Gene3D" id="1.10.3720.10">
    <property type="entry name" value="MetI-like"/>
    <property type="match status" value="1"/>
</dbReference>
<dbReference type="InterPro" id="IPR051613">
    <property type="entry name" value="ABC_transp_permease_HisMQ"/>
</dbReference>
<keyword evidence="8 10" id="KW-1133">Transmembrane helix</keyword>
<evidence type="ECO:0000256" key="7">
    <source>
        <dbReference type="ARBA" id="ARBA00022970"/>
    </source>
</evidence>
<dbReference type="EMBL" id="JAGSSV010000032">
    <property type="protein sequence ID" value="MBR7890161.1"/>
    <property type="molecule type" value="Genomic_DNA"/>
</dbReference>
<evidence type="ECO:0000256" key="9">
    <source>
        <dbReference type="ARBA" id="ARBA00023136"/>
    </source>
</evidence>
<accession>A0ABS5HES9</accession>
<evidence type="ECO:0000256" key="10">
    <source>
        <dbReference type="RuleBase" id="RU363032"/>
    </source>
</evidence>
<evidence type="ECO:0000256" key="1">
    <source>
        <dbReference type="ARBA" id="ARBA00004429"/>
    </source>
</evidence>
<organism evidence="12 13">
    <name type="scientific">Marinomonas vulgaris</name>
    <dbReference type="NCBI Taxonomy" id="2823372"/>
    <lineage>
        <taxon>Bacteria</taxon>
        <taxon>Pseudomonadati</taxon>
        <taxon>Pseudomonadota</taxon>
        <taxon>Gammaproteobacteria</taxon>
        <taxon>Oceanospirillales</taxon>
        <taxon>Oceanospirillaceae</taxon>
        <taxon>Marinomonas</taxon>
    </lineage>
</organism>
<dbReference type="SUPFAM" id="SSF161098">
    <property type="entry name" value="MetI-like"/>
    <property type="match status" value="1"/>
</dbReference>
<evidence type="ECO:0000256" key="6">
    <source>
        <dbReference type="ARBA" id="ARBA00022692"/>
    </source>
</evidence>
<evidence type="ECO:0000256" key="8">
    <source>
        <dbReference type="ARBA" id="ARBA00022989"/>
    </source>
</evidence>
<feature type="transmembrane region" description="Helical" evidence="10">
    <location>
        <begin position="164"/>
        <end position="186"/>
    </location>
</feature>
<protein>
    <submittedName>
        <fullName evidence="12">ABC transporter permease subunit</fullName>
    </submittedName>
</protein>
<feature type="transmembrane region" description="Helical" evidence="10">
    <location>
        <begin position="206"/>
        <end position="227"/>
    </location>
</feature>
<feature type="transmembrane region" description="Helical" evidence="10">
    <location>
        <begin position="62"/>
        <end position="85"/>
    </location>
</feature>
<evidence type="ECO:0000313" key="12">
    <source>
        <dbReference type="EMBL" id="MBR7890161.1"/>
    </source>
</evidence>
<evidence type="ECO:0000256" key="2">
    <source>
        <dbReference type="ARBA" id="ARBA00010072"/>
    </source>
</evidence>
<comment type="subcellular location">
    <subcellularLocation>
        <location evidence="1">Cell inner membrane</location>
        <topology evidence="1">Multi-pass membrane protein</topology>
    </subcellularLocation>
    <subcellularLocation>
        <location evidence="10">Cell membrane</location>
        <topology evidence="10">Multi-pass membrane protein</topology>
    </subcellularLocation>
</comment>
<keyword evidence="5" id="KW-0997">Cell inner membrane</keyword>
<proteinExistence type="inferred from homology"/>
<evidence type="ECO:0000313" key="13">
    <source>
        <dbReference type="Proteomes" id="UP000679722"/>
    </source>
</evidence>
<feature type="transmembrane region" description="Helical" evidence="10">
    <location>
        <begin position="105"/>
        <end position="124"/>
    </location>
</feature>
<dbReference type="InterPro" id="IPR035906">
    <property type="entry name" value="MetI-like_sf"/>
</dbReference>
<dbReference type="Pfam" id="PF00528">
    <property type="entry name" value="BPD_transp_1"/>
    <property type="match status" value="1"/>
</dbReference>
<dbReference type="RefSeq" id="WP_211537573.1">
    <property type="nucleotide sequence ID" value="NZ_JAGSSV010000032.1"/>
</dbReference>
<comment type="similarity">
    <text evidence="2">Belongs to the binding-protein-dependent transport system permease family. HisMQ subfamily.</text>
</comment>
<reference evidence="13" key="2">
    <citation type="submission" date="2023-07" db="EMBL/GenBank/DDBJ databases">
        <title>Marinomonas vulgaris A79, complete genome.</title>
        <authorList>
            <person name="Ying J.-J."/>
        </authorList>
    </citation>
    <scope>NUCLEOTIDE SEQUENCE [LARGE SCALE GENOMIC DNA]</scope>
    <source>
        <strain evidence="13">A79</strain>
    </source>
</reference>
<dbReference type="PANTHER" id="PTHR30133:SF2">
    <property type="entry name" value="ARGININE ABC TRANSPORTER PERMEASE PROTEIN ARTQ"/>
    <property type="match status" value="1"/>
</dbReference>
<keyword evidence="6 10" id="KW-0812">Transmembrane</keyword>
<feature type="transmembrane region" description="Helical" evidence="10">
    <location>
        <begin position="26"/>
        <end position="50"/>
    </location>
</feature>
<dbReference type="PROSITE" id="PS50928">
    <property type="entry name" value="ABC_TM1"/>
    <property type="match status" value="1"/>
</dbReference>
<evidence type="ECO:0000256" key="4">
    <source>
        <dbReference type="ARBA" id="ARBA00022475"/>
    </source>
</evidence>
<dbReference type="NCBIfam" id="TIGR01726">
    <property type="entry name" value="HEQRo_perm_3TM"/>
    <property type="match status" value="1"/>
</dbReference>
<dbReference type="InterPro" id="IPR000515">
    <property type="entry name" value="MetI-like"/>
</dbReference>
<keyword evidence="13" id="KW-1185">Reference proteome</keyword>
<evidence type="ECO:0000256" key="3">
    <source>
        <dbReference type="ARBA" id="ARBA00022448"/>
    </source>
</evidence>
<evidence type="ECO:0000256" key="5">
    <source>
        <dbReference type="ARBA" id="ARBA00022519"/>
    </source>
</evidence>
<keyword evidence="3 10" id="KW-0813">Transport</keyword>
<name>A0ABS5HES9_9GAMM</name>
<sequence>MIAVSEILEYLSFGDTGWGDELLKGLWITLMLAFTALPVGLILGTIVASFSISKSRTAKTFALFYTTIIRGLPELLTLFIIYHGVGLLINQILKWFSSKNLYFEFSPFLAGVVALGLVFSGYSAEVLRGAWQSIDKGQREAGISLSMKRVQIFWLIERPQIMRIALPGLGNLWINLIKDTALVSVIALDDLMRVTNIAVGSTKEPFLFYLTVCLIYWGVCIIFERILEILERRSNRGFRSNN</sequence>
<dbReference type="CDD" id="cd06261">
    <property type="entry name" value="TM_PBP2"/>
    <property type="match status" value="1"/>
</dbReference>
<dbReference type="PANTHER" id="PTHR30133">
    <property type="entry name" value="CATIONIC AMINO ACID TRANSPORTER, MEMBRANE COMPONENT"/>
    <property type="match status" value="1"/>
</dbReference>
<keyword evidence="7" id="KW-0029">Amino-acid transport</keyword>
<comment type="caution">
    <text evidence="12">The sequence shown here is derived from an EMBL/GenBank/DDBJ whole genome shotgun (WGS) entry which is preliminary data.</text>
</comment>
<dbReference type="Proteomes" id="UP000679722">
    <property type="component" value="Unassembled WGS sequence"/>
</dbReference>
<keyword evidence="9 10" id="KW-0472">Membrane</keyword>